<protein>
    <submittedName>
        <fullName evidence="1">Uncharacterized protein</fullName>
    </submittedName>
</protein>
<dbReference type="RefSeq" id="YP_009111078.1">
    <property type="nucleotide sequence ID" value="NC_025830.1"/>
</dbReference>
<reference evidence="1 2" key="1">
    <citation type="journal article" date="2015" name="Genome Announc.">
        <title>Genomic Analysis of Broad-Host-Range Enterobacteriophage Av-05.</title>
        <authorList>
            <person name="Amarillas L."/>
            <person name="Lopez-Cuevas O."/>
            <person name="Leon-Felix J."/>
            <person name="Castro-Del Campo N."/>
            <person name="Gerba C.P."/>
            <person name="Chaidez C."/>
        </authorList>
    </citation>
    <scope>NUCLEOTIDE SEQUENCE [LARGE SCALE GENOMIC DNA]</scope>
</reference>
<evidence type="ECO:0000313" key="2">
    <source>
        <dbReference type="Proteomes" id="UP000028961"/>
    </source>
</evidence>
<gene>
    <name evidence="1" type="ORF">Av05_004</name>
</gene>
<dbReference type="Pfam" id="PF26128">
    <property type="entry name" value="Gad2"/>
    <property type="match status" value="1"/>
</dbReference>
<dbReference type="Proteomes" id="UP000028961">
    <property type="component" value="Segment"/>
</dbReference>
<dbReference type="OrthoDB" id="8385at10239"/>
<proteinExistence type="predicted"/>
<dbReference type="GeneID" id="22475345"/>
<keyword evidence="2" id="KW-1185">Reference proteome</keyword>
<accession>A0A076G7S4</accession>
<organism evidence="1 2">
    <name type="scientific">Escherichia phage Av-05</name>
    <dbReference type="NCBI Taxonomy" id="1527519"/>
    <lineage>
        <taxon>Viruses</taxon>
        <taxon>Duplodnaviria</taxon>
        <taxon>Heunggongvirae</taxon>
        <taxon>Uroviricota</taxon>
        <taxon>Caudoviricetes</taxon>
        <taxon>Vequintavirinae</taxon>
        <taxon>Avunavirus</taxon>
        <taxon>Avunavirus Av05</taxon>
    </lineage>
</organism>
<dbReference type="EMBL" id="KM190144">
    <property type="protein sequence ID" value="AII27547.1"/>
    <property type="molecule type" value="Genomic_DNA"/>
</dbReference>
<dbReference type="KEGG" id="vg:22475345"/>
<evidence type="ECO:0000313" key="1">
    <source>
        <dbReference type="EMBL" id="AII27547.1"/>
    </source>
</evidence>
<name>A0A076G7S4_9CAUD</name>
<sequence>MLHVFKKEDFQREYDILRSFIPKGVYDLLSKLNVKIAGGAITSLFSNSKVNDLDLYFPSWENLEIFIAYMMDKRLLSGKYDLSEKTNGWASEQKIAFRNFYKLDHGDTSFSNFTDPLSRGRKYDNECDYLGDEDDNLPTKKVGVTDKSVMFYFGQEPVFQCVAMDVFKTTEDIFSKFDFTINMGAFNFKDGVWEFDSNFLKHIAQRVLVVNHKTEYPIMSLLRSEKYKSRGYTISKKETMKLSMTIASLQIESWESAKSHLSGMYGMKLSDIFDETKQFSLDSLVECLDRLESCCQQVDKNVTPVQPLPFNDVSKINMFNIFQRLRKATGRKYFTKLYGVCPAEVFYLMMPTKDTHYVGLYKEDIANNFRTLSLYVDEKKAREYYEYLCKEGKTDGYGYETYKPGAVLLDVSISNPSEMQYDIITDKINISENRKTTLKIENIIECDGDIS</sequence>